<dbReference type="PIRSF" id="PIRSF016262">
    <property type="entry name" value="LPLase"/>
    <property type="match status" value="1"/>
</dbReference>
<evidence type="ECO:0000256" key="3">
    <source>
        <dbReference type="ARBA" id="ARBA00023315"/>
    </source>
</evidence>
<dbReference type="InterPro" id="IPR020605">
    <property type="entry name" value="Octanoyltransferase_CS"/>
</dbReference>
<dbReference type="UniPathway" id="UPA00538">
    <property type="reaction ID" value="UER00592"/>
</dbReference>
<dbReference type="HAMAP" id="MF_00013">
    <property type="entry name" value="LipB"/>
    <property type="match status" value="1"/>
</dbReference>
<sequence>MSRTLQVCHLGETPYREGVAIQQALVEKRAAGESDDWLLFPDHPPVLTIGRAGGWENLKFEADAIRDRGVEIVEVTRGGDVTWHGPGQLVGYVIADLAALGHDTHRLLREIEQSLIDSLTRWGLAGERIEARTGVWVAGEKIASIGIAVRRWVSYHGFALNVCPDLSGFDDIHPCGLKGIAMTSMARKLGTRAPDLAAVRAEVSAVVARRLGYDEVLEVSADTARRRAAAIQPTNPMRETSR</sequence>
<dbReference type="NCBIfam" id="TIGR00214">
    <property type="entry name" value="lipB"/>
    <property type="match status" value="1"/>
</dbReference>
<dbReference type="Gene3D" id="3.30.930.10">
    <property type="entry name" value="Bira Bifunctional Protein, Domain 2"/>
    <property type="match status" value="1"/>
</dbReference>
<dbReference type="InterPro" id="IPR000544">
    <property type="entry name" value="Octanoyltransferase"/>
</dbReference>
<feature type="domain" description="BPL/LPL catalytic" evidence="10">
    <location>
        <begin position="32"/>
        <end position="215"/>
    </location>
</feature>
<dbReference type="Pfam" id="PF21948">
    <property type="entry name" value="LplA-B_cat"/>
    <property type="match status" value="1"/>
</dbReference>
<feature type="binding site" evidence="5 8">
    <location>
        <begin position="157"/>
        <end position="159"/>
    </location>
    <ligand>
        <name>substrate</name>
    </ligand>
</feature>
<dbReference type="CDD" id="cd16444">
    <property type="entry name" value="LipB"/>
    <property type="match status" value="1"/>
</dbReference>
<evidence type="ECO:0000256" key="9">
    <source>
        <dbReference type="PIRSR" id="PIRSR016262-3"/>
    </source>
</evidence>
<dbReference type="InterPro" id="IPR004143">
    <property type="entry name" value="BPL_LPL_catalytic"/>
</dbReference>
<dbReference type="PANTHER" id="PTHR10993">
    <property type="entry name" value="OCTANOYLTRANSFERASE"/>
    <property type="match status" value="1"/>
</dbReference>
<dbReference type="GO" id="GO:0009249">
    <property type="term" value="P:protein lipoylation"/>
    <property type="evidence" value="ECO:0007669"/>
    <property type="project" value="InterPro"/>
</dbReference>
<feature type="active site" description="Acyl-thioester intermediate" evidence="5 7">
    <location>
        <position position="175"/>
    </location>
</feature>
<feature type="binding site" evidence="5 8">
    <location>
        <begin position="144"/>
        <end position="146"/>
    </location>
    <ligand>
        <name>substrate</name>
    </ligand>
</feature>
<comment type="pathway">
    <text evidence="1 5 6">Protein modification; protein lipoylation via endogenous pathway; protein N(6)-(lipoyl)lysine from octanoyl-[acyl-carrier-protein]: step 1/2.</text>
</comment>
<organism evidence="11 12">
    <name type="scientific">Eiseniibacteriota bacterium</name>
    <dbReference type="NCBI Taxonomy" id="2212470"/>
    <lineage>
        <taxon>Bacteria</taxon>
        <taxon>Candidatus Eiseniibacteriota</taxon>
    </lineage>
</organism>
<protein>
    <recommendedName>
        <fullName evidence="5 6">Octanoyltransferase</fullName>
        <ecNumber evidence="5 6">2.3.1.181</ecNumber>
    </recommendedName>
    <alternativeName>
        <fullName evidence="5">Lipoate-protein ligase B</fullName>
    </alternativeName>
    <alternativeName>
        <fullName evidence="5">Lipoyl/octanoyl transferase</fullName>
    </alternativeName>
    <alternativeName>
        <fullName evidence="5">Octanoyl-[acyl-carrier-protein]-protein N-octanoyltransferase</fullName>
    </alternativeName>
</protein>
<gene>
    <name evidence="5 11" type="primary">lipB</name>
    <name evidence="11" type="ORF">HOP12_05820</name>
</gene>
<comment type="miscellaneous">
    <text evidence="5">In the reaction, the free carboxyl group of octanoic acid is attached via an amide linkage to the epsilon-amino group of a specific lysine residue of lipoyl domains of lipoate-dependent enzymes.</text>
</comment>
<dbReference type="Proteomes" id="UP000580839">
    <property type="component" value="Unassembled WGS sequence"/>
</dbReference>
<evidence type="ECO:0000256" key="8">
    <source>
        <dbReference type="PIRSR" id="PIRSR016262-2"/>
    </source>
</evidence>
<dbReference type="SUPFAM" id="SSF55681">
    <property type="entry name" value="Class II aaRS and biotin synthetases"/>
    <property type="match status" value="1"/>
</dbReference>
<evidence type="ECO:0000256" key="6">
    <source>
        <dbReference type="PIRNR" id="PIRNR016262"/>
    </source>
</evidence>
<keyword evidence="2 5" id="KW-0808">Transferase</keyword>
<feature type="binding site" evidence="5 8">
    <location>
        <begin position="77"/>
        <end position="84"/>
    </location>
    <ligand>
        <name>substrate</name>
    </ligand>
</feature>
<comment type="catalytic activity">
    <reaction evidence="5 6">
        <text>octanoyl-[ACP] + L-lysyl-[protein] = N(6)-octanoyl-L-lysyl-[protein] + holo-[ACP] + H(+)</text>
        <dbReference type="Rhea" id="RHEA:17665"/>
        <dbReference type="Rhea" id="RHEA-COMP:9636"/>
        <dbReference type="Rhea" id="RHEA-COMP:9685"/>
        <dbReference type="Rhea" id="RHEA-COMP:9752"/>
        <dbReference type="Rhea" id="RHEA-COMP:9928"/>
        <dbReference type="ChEBI" id="CHEBI:15378"/>
        <dbReference type="ChEBI" id="CHEBI:29969"/>
        <dbReference type="ChEBI" id="CHEBI:64479"/>
        <dbReference type="ChEBI" id="CHEBI:78463"/>
        <dbReference type="ChEBI" id="CHEBI:78809"/>
        <dbReference type="EC" id="2.3.1.181"/>
    </reaction>
</comment>
<evidence type="ECO:0000259" key="10">
    <source>
        <dbReference type="PROSITE" id="PS51733"/>
    </source>
</evidence>
<comment type="function">
    <text evidence="4 5 6">Catalyzes the transfer of endogenously produced octanoic acid from octanoyl-acyl-carrier-protein onto the lipoyl domains of lipoate-dependent enzymes. Lipoyl-ACP can also act as a substrate although octanoyl-ACP is likely to be the physiological substrate.</text>
</comment>
<comment type="caution">
    <text evidence="11">The sequence shown here is derived from an EMBL/GenBank/DDBJ whole genome shotgun (WGS) entry which is preliminary data.</text>
</comment>
<evidence type="ECO:0000256" key="1">
    <source>
        <dbReference type="ARBA" id="ARBA00004821"/>
    </source>
</evidence>
<proteinExistence type="inferred from homology"/>
<dbReference type="InterPro" id="IPR045864">
    <property type="entry name" value="aa-tRNA-synth_II/BPL/LPL"/>
</dbReference>
<dbReference type="EC" id="2.3.1.181" evidence="5 6"/>
<evidence type="ECO:0000256" key="2">
    <source>
        <dbReference type="ARBA" id="ARBA00022679"/>
    </source>
</evidence>
<comment type="similarity">
    <text evidence="5 6">Belongs to the LipB family.</text>
</comment>
<dbReference type="PROSITE" id="PS01313">
    <property type="entry name" value="LIPB"/>
    <property type="match status" value="1"/>
</dbReference>
<dbReference type="PANTHER" id="PTHR10993:SF7">
    <property type="entry name" value="LIPOYLTRANSFERASE 2, MITOCHONDRIAL-RELATED"/>
    <property type="match status" value="1"/>
</dbReference>
<evidence type="ECO:0000256" key="5">
    <source>
        <dbReference type="HAMAP-Rule" id="MF_00013"/>
    </source>
</evidence>
<dbReference type="PROSITE" id="PS51733">
    <property type="entry name" value="BPL_LPL_CATALYTIC"/>
    <property type="match status" value="1"/>
</dbReference>
<accession>A0A849SM48</accession>
<evidence type="ECO:0000256" key="4">
    <source>
        <dbReference type="ARBA" id="ARBA00024732"/>
    </source>
</evidence>
<reference evidence="11 12" key="1">
    <citation type="submission" date="2020-04" db="EMBL/GenBank/DDBJ databases">
        <title>Metagenomic profiling of ammonia- and methane-oxidizing microorganisms in a Dutch drinking water treatment plant.</title>
        <authorList>
            <person name="Poghosyan L."/>
            <person name="Leucker S."/>
        </authorList>
    </citation>
    <scope>NUCLEOTIDE SEQUENCE [LARGE SCALE GENOMIC DNA]</scope>
    <source>
        <strain evidence="11">S-RSF-IL-03</strain>
    </source>
</reference>
<dbReference type="EMBL" id="JABFRW010000062">
    <property type="protein sequence ID" value="NOT33674.1"/>
    <property type="molecule type" value="Genomic_DNA"/>
</dbReference>
<name>A0A849SM48_UNCEI</name>
<feature type="site" description="Lowers pKa of active site Cys" evidence="5 9">
    <location>
        <position position="141"/>
    </location>
</feature>
<dbReference type="GO" id="GO:0033819">
    <property type="term" value="F:lipoyl(octanoyl) transferase activity"/>
    <property type="evidence" value="ECO:0007669"/>
    <property type="project" value="UniProtKB-EC"/>
</dbReference>
<dbReference type="NCBIfam" id="NF010925">
    <property type="entry name" value="PRK14345.1"/>
    <property type="match status" value="1"/>
</dbReference>
<evidence type="ECO:0000313" key="12">
    <source>
        <dbReference type="Proteomes" id="UP000580839"/>
    </source>
</evidence>
<evidence type="ECO:0000313" key="11">
    <source>
        <dbReference type="EMBL" id="NOT33674.1"/>
    </source>
</evidence>
<evidence type="ECO:0000256" key="7">
    <source>
        <dbReference type="PIRSR" id="PIRSR016262-1"/>
    </source>
</evidence>
<dbReference type="AlphaFoldDB" id="A0A849SM48"/>
<keyword evidence="5" id="KW-0963">Cytoplasm</keyword>
<keyword evidence="3 5" id="KW-0012">Acyltransferase</keyword>
<comment type="subcellular location">
    <subcellularLocation>
        <location evidence="5">Cytoplasm</location>
    </subcellularLocation>
</comment>
<dbReference type="GO" id="GO:0005737">
    <property type="term" value="C:cytoplasm"/>
    <property type="evidence" value="ECO:0007669"/>
    <property type="project" value="UniProtKB-SubCell"/>
</dbReference>